<dbReference type="Pfam" id="PF11159">
    <property type="entry name" value="DUF2939"/>
    <property type="match status" value="1"/>
</dbReference>
<dbReference type="RefSeq" id="WP_152714398.1">
    <property type="nucleotide sequence ID" value="NZ_VOSJ01000125.1"/>
</dbReference>
<reference evidence="1 2" key="1">
    <citation type="journal article" date="2019" name="Syst. Appl. Microbiol.">
        <title>Microvirga tunisiensis sp. nov., a root nodule symbiotic bacterium isolated from Lupinus micranthus and L. luteus grown in Northern Tunisia.</title>
        <authorList>
            <person name="Msaddak A."/>
            <person name="Rejili M."/>
            <person name="Duran D."/>
            <person name="Mars M."/>
            <person name="Palacios J.M."/>
            <person name="Ruiz-Argueso T."/>
            <person name="Rey L."/>
            <person name="Imperial J."/>
        </authorList>
    </citation>
    <scope>NUCLEOTIDE SEQUENCE [LARGE SCALE GENOMIC DNA]</scope>
    <source>
        <strain evidence="1 2">Lmie10</strain>
    </source>
</reference>
<proteinExistence type="predicted"/>
<sequence length="196" mass="21976">MRWTLRISFLLFLAWAIFMVSPFVALYDMSKAIEARDMDRITERVNFNALRVSLARQILGEYLKTQDLDGLGQQAATQAGTAVLNPVLEELITPQAVIYLLDDGQLQQATGTQGRNGSFFPLGFDTASLGKAWRTFIMSETQGFRAITIPLPADEPRDKQFKITLRLRGTTWRLTGIDLPEPLKDELIKRAAAATK</sequence>
<gene>
    <name evidence="1" type="ORF">FS320_23770</name>
</gene>
<name>A0A5N7MVJ7_9HYPH</name>
<dbReference type="EMBL" id="VOSK01000124">
    <property type="protein sequence ID" value="MPR28096.1"/>
    <property type="molecule type" value="Genomic_DNA"/>
</dbReference>
<organism evidence="1 2">
    <name type="scientific">Microvirga tunisiensis</name>
    <dbReference type="NCBI Taxonomy" id="2108360"/>
    <lineage>
        <taxon>Bacteria</taxon>
        <taxon>Pseudomonadati</taxon>
        <taxon>Pseudomonadota</taxon>
        <taxon>Alphaproteobacteria</taxon>
        <taxon>Hyphomicrobiales</taxon>
        <taxon>Methylobacteriaceae</taxon>
        <taxon>Microvirga</taxon>
    </lineage>
</organism>
<dbReference type="Proteomes" id="UP000403266">
    <property type="component" value="Unassembled WGS sequence"/>
</dbReference>
<evidence type="ECO:0000313" key="1">
    <source>
        <dbReference type="EMBL" id="MPR28096.1"/>
    </source>
</evidence>
<evidence type="ECO:0000313" key="2">
    <source>
        <dbReference type="Proteomes" id="UP000403266"/>
    </source>
</evidence>
<comment type="caution">
    <text evidence="1">The sequence shown here is derived from an EMBL/GenBank/DDBJ whole genome shotgun (WGS) entry which is preliminary data.</text>
</comment>
<dbReference type="OrthoDB" id="8445263at2"/>
<keyword evidence="2" id="KW-1185">Reference proteome</keyword>
<dbReference type="AlphaFoldDB" id="A0A5N7MVJ7"/>
<accession>A0A5N7MVJ7</accession>
<dbReference type="InterPro" id="IPR021330">
    <property type="entry name" value="DUF2939"/>
</dbReference>
<protein>
    <submittedName>
        <fullName evidence="1">DUF2939 domain-containing protein</fullName>
    </submittedName>
</protein>